<dbReference type="Pfam" id="PF20416">
    <property type="entry name" value="UTP20"/>
    <property type="match status" value="1"/>
</dbReference>
<dbReference type="Proteomes" id="UP000785679">
    <property type="component" value="Unassembled WGS sequence"/>
</dbReference>
<dbReference type="SUPFAM" id="SSF48371">
    <property type="entry name" value="ARM repeat"/>
    <property type="match status" value="2"/>
</dbReference>
<dbReference type="InterPro" id="IPR016024">
    <property type="entry name" value="ARM-type_fold"/>
</dbReference>
<dbReference type="InterPro" id="IPR046523">
    <property type="entry name" value="UTP20_dom"/>
</dbReference>
<dbReference type="PANTHER" id="PTHR17695">
    <property type="entry name" value="SMALL SUBUNIT PROCESSOME COMPONENT 20 HOMOLOG"/>
    <property type="match status" value="1"/>
</dbReference>
<dbReference type="Gene3D" id="1.25.10.10">
    <property type="entry name" value="Leucine-rich Repeat Variant"/>
    <property type="match status" value="2"/>
</dbReference>
<dbReference type="EMBL" id="RRYP01000099">
    <property type="protein sequence ID" value="TNV88000.1"/>
    <property type="molecule type" value="Genomic_DNA"/>
</dbReference>
<dbReference type="InterPro" id="IPR052575">
    <property type="entry name" value="SSU_processome_comp_20"/>
</dbReference>
<keyword evidence="1" id="KW-0175">Coiled coil</keyword>
<evidence type="ECO:0000256" key="1">
    <source>
        <dbReference type="SAM" id="Coils"/>
    </source>
</evidence>
<dbReference type="GO" id="GO:0030686">
    <property type="term" value="C:90S preribosome"/>
    <property type="evidence" value="ECO:0007669"/>
    <property type="project" value="TreeGrafter"/>
</dbReference>
<feature type="coiled-coil region" evidence="1">
    <location>
        <begin position="1404"/>
        <end position="1431"/>
    </location>
</feature>
<organism evidence="5 6">
    <name type="scientific">Halteria grandinella</name>
    <dbReference type="NCBI Taxonomy" id="5974"/>
    <lineage>
        <taxon>Eukaryota</taxon>
        <taxon>Sar</taxon>
        <taxon>Alveolata</taxon>
        <taxon>Ciliophora</taxon>
        <taxon>Intramacronucleata</taxon>
        <taxon>Spirotrichea</taxon>
        <taxon>Stichotrichia</taxon>
        <taxon>Sporadotrichida</taxon>
        <taxon>Halteriidae</taxon>
        <taxon>Halteria</taxon>
    </lineage>
</organism>
<dbReference type="Pfam" id="PF07539">
    <property type="entry name" value="UTP20_N"/>
    <property type="match status" value="1"/>
</dbReference>
<feature type="domain" description="U3 small nucleolar RNA-associated protein 20" evidence="4">
    <location>
        <begin position="1995"/>
        <end position="2221"/>
    </location>
</feature>
<evidence type="ECO:0000259" key="4">
    <source>
        <dbReference type="Pfam" id="PF20416"/>
    </source>
</evidence>
<feature type="domain" description="U3 small nucleolar RNA-associated protein 20 N-terminal" evidence="3">
    <location>
        <begin position="980"/>
        <end position="1679"/>
    </location>
</feature>
<keyword evidence="6" id="KW-1185">Reference proteome</keyword>
<feature type="region of interest" description="Disordered" evidence="2">
    <location>
        <begin position="1"/>
        <end position="23"/>
    </location>
</feature>
<proteinExistence type="predicted"/>
<gene>
    <name evidence="5" type="ORF">FGO68_gene15775</name>
</gene>
<feature type="compositionally biased region" description="Basic residues" evidence="2">
    <location>
        <begin position="2965"/>
        <end position="2980"/>
    </location>
</feature>
<dbReference type="InterPro" id="IPR011989">
    <property type="entry name" value="ARM-like"/>
</dbReference>
<evidence type="ECO:0000259" key="3">
    <source>
        <dbReference type="Pfam" id="PF07539"/>
    </source>
</evidence>
<reference evidence="5" key="1">
    <citation type="submission" date="2019-06" db="EMBL/GenBank/DDBJ databases">
        <authorList>
            <person name="Zheng W."/>
        </authorList>
    </citation>
    <scope>NUCLEOTIDE SEQUENCE</scope>
    <source>
        <strain evidence="5">QDHG01</strain>
    </source>
</reference>
<evidence type="ECO:0000313" key="5">
    <source>
        <dbReference type="EMBL" id="TNV88000.1"/>
    </source>
</evidence>
<name>A0A8J8P902_HALGN</name>
<feature type="coiled-coil region" evidence="1">
    <location>
        <begin position="2628"/>
        <end position="2699"/>
    </location>
</feature>
<protein>
    <submittedName>
        <fullName evidence="5">Uncharacterized protein</fullName>
    </submittedName>
</protein>
<evidence type="ECO:0000313" key="6">
    <source>
        <dbReference type="Proteomes" id="UP000785679"/>
    </source>
</evidence>
<sequence>MVLLKSQQRKAKPKAKEEKLHKSKLSKYIKKPTKSAQTKRDNTYVFEGFYERLKQVDVKHANSLESAFTYDRLLEQSDLAGDEEELFKSNFIQLLRSEKANNKTVEFAKMYNDVERFCYSYPLLVHNKTKIIERLLHYLEQPDTVKIVQTGVIDLFIALIKDFRTDIYQDFLTLILPRVISSLDISNVQLLDKIFTLISFSVKYLTRSIKEDLPTFYSTYSELLSHKNKFVRKFSAQAFCYVVRKLPLQGALLETILKPLMEAKERILDHVLGVSELLFEVAYGAGEGLHSKAKEVMVQVLCIERSDKTKLVIRCMFQKLVNEVDTEKHQEIYDTLTQTLDWKADQGDLGILLDIFRDNIKLKFGRRVPHYGIASITECLNHLLHSAQIAKTQAYPLDLKISIAETMAVFYYFKFNMILGLFQKSHMEFSTAKHLFNHNIYSLPTNDDTLPIIIAYFNLFIHSPAQVADVVYEKRPGEVDWTKLLGLRQSQNNQMEYTTESHRNKLKQLIKSYNQYLLKKVQEKGISNSVKIELIAIFERLAAQLGDHIVIDLAAKYKEDLEKSIFALFTEGQGNTEQFVLYRFLSRCRVTQAGYLFQNIRKMSLAKVQDSKVVVFREELNESIVSNMVIKNYNITQQDIDELKTTTQELMELQNIGRVENIPTQIAALRATFIQRNSTGKINDKDILALVQQKPDDIVVLRAFNSLSIEKPYAVSEHRDIFNCLSQNLIKNQRYVRLQTLRALNNKFEKLDSKLSTEELPLKCDILENILACEEQELTFKTEKAKLLQIDRVKAQLENDSVPEEYLLPVFNYLIGTFWVRFTPLFDRLQQTIRVLMREHSATFAPKLFSLLKNVNFLTQLAHSNTELTTTLIKPVENVEEKSMVMTAYLSETKLEEDFMDVKDFFYNIAKSMCMQTVFGDKKLRVKFFSELFYPFIENEYTVLNFPQNTKKTGDILDRMTLSNMVDSEAFKSFRRQAYTKMYAFIELLTQSESLTKSPRVADLQKLMLRMLNTSDTKLQKYVLDVLLKTDSHGVLRTYRKMLDGFTDDIKFKDMIQVMNFGSNVSNATGQVAADNEDQGKQEKNLPKVAKEHRLQVLPVVVKLLLSKLVKKKGQIKQKTVHQRRHIVYQFMSSLAEDDEEMQVFMDEMLFSIGIQISEEIPTQEVLRERLSCASFSGYLNFIGSVEVIIKQMGSQLVTNGYLNRLASIFTEILYLTKVFTKHLKLSLAEQKSVFDEPLVKETEEIKSEVEDSDIDSDEEMPEAEETAVVSTKDALYRFVGHQSKMCLKKGLSLIKQLYSKYSNLPSFLTSFTSQLNTALIQELLPTFSTNYITDRSQLIEVLTLSWSQYNPISYVEYPQVMESLLGMLTESKIQPEVYETILQMLKNIILKCSENGNLGVHFLVRKANENEEEDQEMESETSKVDREQAQKVMSAFVIQIADSLQKFSTNHLNELKNTLILKTSMNKKQQKVNVPRKHNAHEIKNQTIKDLIFVMSEIAKHLPAGDSHNQNFLEMIISVLSMKNLHQSDYATSYYEELLQFGVSSLSSIIDKLPTAALTQTALIDKLFQLFLLLRSLRIRNTLAQSLQSCKLNTVVKPDVLQIVSDLNRLKRGAADLELDYDCVIKTIERTIEGQGQLEATLTEVELQAITYSIVHLMQSEEFSVRDFACHYVKQVLLDRCFKTKPSLQLLGVIEGCLLRNVGRVGDEMVLKSVLDVLRHYISYLKNHEELLNGIGFKSSLTCLSPLVNLKDDNDDFFASFLAIKMKNRQKALRMLGSRLESIASYKAINAIAMPMVNYIIFGDKSQKTNRRNTITYSREEKRGTLEEALNVYQSLSLTLPWPDYFRLLKTLLFKLNRVTARQSLAKTDNSVDEDLLSQEKIVVKCICRVLNGFHFDGIQDALSVYLEKGDTMLPQNTVDNLGQELEEVFKAIENEEEVEGESEQEVAMEIDEVGQAHITDIQQKIYQKVLPILERHMFDAPTAVEKKGKDDKPETPTIRSYVVVSIMKAIRKLPVGIFQNQFRKLVSTIVSKGLRQRDIACRDKGRKALLKLAEELTPRPLILHVIFSELKDQLQKAGYQLHTFVFTVHFLLQQLHERKLLLSADISTPIIEMLGEKFLEELFLSNSGVDGALEDMEKVKIKESKSKKAIPVFEMFAQYMDFKQSFFSLIAPVVKTLEENPTITKIQMCEELLNRLSNSLMRNESVKKEELLMFLYTIIQRGVTMAVKVKINGDKGVERDYGARVRDVFVKTKKEYKEMTYSVEMRWKKTGQQMSDKKTQEICGRVLGSFGLQCIKRALKSTSLILKPVKGEEEIPQEDVGEELRAQLDPFVPLLLEAFRTYHNPIIVTTLHVLGQLIPLNLPTFRELMKKFLNKIFKLFDTTSSSSDLDFLNSLFRCTSELIRTYATYQDLSAPQIKTLVSIIRQHIGTASTQGNVFQCLKAIVFRKVMSAVLYDLIEQVQELMITSIAKSTRSVCASIFTQFLLEYPLEQTRVEQHVNHLLKNLGYFDSEGRMQVLDVVNSLVERFPKELLDQYAELIFFTLVLRTVNESNPKVRERVLQVIKRLTAKCSPAKAKTLFNTVTHMQTSLTDSESKRFQLSQAKQLILGVFIEKGENAQQIYEQCISLVQEEAIKLVEENERYLENKKQQEESDEDEYDDGVKNQEMKGFLKNIELLEDETEVKKQQQQHLVNFEEEKHLAHWSPLYYALLNLETLFTSEETQQLINLVKRKGNLQNLMPNLLLVGLHHKTYWIRMGVQRVYGALFSLQIKCGDKAPQFLEAKGDVMYKLASNFKFRPMLTDDLGTQLVKNLTFLLKTDIESGEEVSLPKYFSRLSFLARKLMLNVNEAKDRIAHVLLYFQVSLHLFAQQSNDTLDNPYSRSVLTPILELVYRVYTDEQYAESRAKELAFELVDQLSAGMDKAFFVQAYNSVKQGIVQKRMQRKKQQKIVMASADGAKMKEQRRTRKAEKKRQQKKDKRLQMELRKK</sequence>
<dbReference type="GO" id="GO:0032040">
    <property type="term" value="C:small-subunit processome"/>
    <property type="evidence" value="ECO:0007669"/>
    <property type="project" value="TreeGrafter"/>
</dbReference>
<dbReference type="InterPro" id="IPR011430">
    <property type="entry name" value="UTP20_N"/>
</dbReference>
<accession>A0A8J8P902</accession>
<feature type="region of interest" description="Disordered" evidence="2">
    <location>
        <begin position="2951"/>
        <end position="2989"/>
    </location>
</feature>
<dbReference type="OrthoDB" id="298515at2759"/>
<evidence type="ECO:0000256" key="2">
    <source>
        <dbReference type="SAM" id="MobiDB-lite"/>
    </source>
</evidence>
<comment type="caution">
    <text evidence="5">The sequence shown here is derived from an EMBL/GenBank/DDBJ whole genome shotgun (WGS) entry which is preliminary data.</text>
</comment>
<dbReference type="PANTHER" id="PTHR17695:SF11">
    <property type="entry name" value="SMALL SUBUNIT PROCESSOME COMPONENT 20 HOMOLOG"/>
    <property type="match status" value="1"/>
</dbReference>